<gene>
    <name evidence="2" type="ORF">B456_005G093600</name>
</gene>
<accession>A0A0D2SDM5</accession>
<proteinExistence type="predicted"/>
<dbReference type="Gramene" id="KJB29310">
    <property type="protein sequence ID" value="KJB29310"/>
    <property type="gene ID" value="B456_005G093600"/>
</dbReference>
<protein>
    <recommendedName>
        <fullName evidence="1">Reverse transcriptase zinc-binding domain-containing protein</fullName>
    </recommendedName>
</protein>
<feature type="domain" description="Reverse transcriptase zinc-binding" evidence="1">
    <location>
        <begin position="14"/>
        <end position="71"/>
    </location>
</feature>
<dbReference type="InterPro" id="IPR026960">
    <property type="entry name" value="RVT-Znf"/>
</dbReference>
<dbReference type="STRING" id="29730.A0A0D2SDM5"/>
<reference evidence="2 3" key="1">
    <citation type="journal article" date="2012" name="Nature">
        <title>Repeated polyploidization of Gossypium genomes and the evolution of spinnable cotton fibres.</title>
        <authorList>
            <person name="Paterson A.H."/>
            <person name="Wendel J.F."/>
            <person name="Gundlach H."/>
            <person name="Guo H."/>
            <person name="Jenkins J."/>
            <person name="Jin D."/>
            <person name="Llewellyn D."/>
            <person name="Showmaker K.C."/>
            <person name="Shu S."/>
            <person name="Udall J."/>
            <person name="Yoo M.J."/>
            <person name="Byers R."/>
            <person name="Chen W."/>
            <person name="Doron-Faigenboim A."/>
            <person name="Duke M.V."/>
            <person name="Gong L."/>
            <person name="Grimwood J."/>
            <person name="Grover C."/>
            <person name="Grupp K."/>
            <person name="Hu G."/>
            <person name="Lee T.H."/>
            <person name="Li J."/>
            <person name="Lin L."/>
            <person name="Liu T."/>
            <person name="Marler B.S."/>
            <person name="Page J.T."/>
            <person name="Roberts A.W."/>
            <person name="Romanel E."/>
            <person name="Sanders W.S."/>
            <person name="Szadkowski E."/>
            <person name="Tan X."/>
            <person name="Tang H."/>
            <person name="Xu C."/>
            <person name="Wang J."/>
            <person name="Wang Z."/>
            <person name="Zhang D."/>
            <person name="Zhang L."/>
            <person name="Ashrafi H."/>
            <person name="Bedon F."/>
            <person name="Bowers J.E."/>
            <person name="Brubaker C.L."/>
            <person name="Chee P.W."/>
            <person name="Das S."/>
            <person name="Gingle A.R."/>
            <person name="Haigler C.H."/>
            <person name="Harker D."/>
            <person name="Hoffmann L.V."/>
            <person name="Hovav R."/>
            <person name="Jones D.C."/>
            <person name="Lemke C."/>
            <person name="Mansoor S."/>
            <person name="ur Rahman M."/>
            <person name="Rainville L.N."/>
            <person name="Rambani A."/>
            <person name="Reddy U.K."/>
            <person name="Rong J.K."/>
            <person name="Saranga Y."/>
            <person name="Scheffler B.E."/>
            <person name="Scheffler J.A."/>
            <person name="Stelly D.M."/>
            <person name="Triplett B.A."/>
            <person name="Van Deynze A."/>
            <person name="Vaslin M.F."/>
            <person name="Waghmare V.N."/>
            <person name="Walford S.A."/>
            <person name="Wright R.J."/>
            <person name="Zaki E.A."/>
            <person name="Zhang T."/>
            <person name="Dennis E.S."/>
            <person name="Mayer K.F."/>
            <person name="Peterson D.G."/>
            <person name="Rokhsar D.S."/>
            <person name="Wang X."/>
            <person name="Schmutz J."/>
        </authorList>
    </citation>
    <scope>NUCLEOTIDE SEQUENCE [LARGE SCALE GENOMIC DNA]</scope>
</reference>
<dbReference type="EMBL" id="CM001744">
    <property type="protein sequence ID" value="KJB29310.1"/>
    <property type="molecule type" value="Genomic_DNA"/>
</dbReference>
<keyword evidence="3" id="KW-1185">Reference proteome</keyword>
<dbReference type="Pfam" id="PF13966">
    <property type="entry name" value="zf-RVT"/>
    <property type="match status" value="1"/>
</dbReference>
<dbReference type="Proteomes" id="UP000032304">
    <property type="component" value="Chromosome 5"/>
</dbReference>
<organism evidence="2 3">
    <name type="scientific">Gossypium raimondii</name>
    <name type="common">Peruvian cotton</name>
    <name type="synonym">Gossypium klotzschianum subsp. raimondii</name>
    <dbReference type="NCBI Taxonomy" id="29730"/>
    <lineage>
        <taxon>Eukaryota</taxon>
        <taxon>Viridiplantae</taxon>
        <taxon>Streptophyta</taxon>
        <taxon>Embryophyta</taxon>
        <taxon>Tracheophyta</taxon>
        <taxon>Spermatophyta</taxon>
        <taxon>Magnoliopsida</taxon>
        <taxon>eudicotyledons</taxon>
        <taxon>Gunneridae</taxon>
        <taxon>Pentapetalae</taxon>
        <taxon>rosids</taxon>
        <taxon>malvids</taxon>
        <taxon>Malvales</taxon>
        <taxon>Malvaceae</taxon>
        <taxon>Malvoideae</taxon>
        <taxon>Gossypium</taxon>
    </lineage>
</organism>
<evidence type="ECO:0000259" key="1">
    <source>
        <dbReference type="Pfam" id="PF13966"/>
    </source>
</evidence>
<evidence type="ECO:0000313" key="2">
    <source>
        <dbReference type="EMBL" id="KJB29310.1"/>
    </source>
</evidence>
<evidence type="ECO:0000313" key="3">
    <source>
        <dbReference type="Proteomes" id="UP000032304"/>
    </source>
</evidence>
<name>A0A0D2SDM5_GOSRA</name>
<dbReference type="AlphaFoldDB" id="A0A0D2SDM5"/>
<sequence length="123" mass="14453">MSNTQGPLCNLNGVKLIWFPLQIPKPAMIYWMATLIRLSTKDHSLSWRITPYCACVLCQPEQEFKNYLFFKLCSLRKSQRIFYVNANSKKTIPGWEEEQRWAVRYLSSESSIRIVLSIARTFI</sequence>